<dbReference type="KEGG" id="mbos:ICJ55_04310"/>
<sequence>MIWYNALFGFKGRLNRQGFWTGFLINFVFLLIVAIFLADLANLTFFSFLPLWVSVFSLSAIIVKRLHDRDRSGKALLMVLVPIICYLASGYTQGIMKVLLGNVMPAFIAMILFLEWGIFKGNPNPNQYGERGLSFKLRE</sequence>
<evidence type="ECO:0000313" key="2">
    <source>
        <dbReference type="EMBL" id="QNS15959.1"/>
    </source>
</evidence>
<dbReference type="GO" id="GO:0005886">
    <property type="term" value="C:plasma membrane"/>
    <property type="evidence" value="ECO:0007669"/>
    <property type="project" value="TreeGrafter"/>
</dbReference>
<feature type="transmembrane region" description="Helical" evidence="1">
    <location>
        <begin position="20"/>
        <end position="38"/>
    </location>
</feature>
<evidence type="ECO:0000313" key="3">
    <source>
        <dbReference type="Proteomes" id="UP000576260"/>
    </source>
</evidence>
<keyword evidence="3" id="KW-1185">Reference proteome</keyword>
<feature type="transmembrane region" description="Helical" evidence="1">
    <location>
        <begin position="44"/>
        <end position="63"/>
    </location>
</feature>
<proteinExistence type="predicted"/>
<dbReference type="EMBL" id="CP061280">
    <property type="protein sequence ID" value="QNS15959.1"/>
    <property type="molecule type" value="Genomic_DNA"/>
</dbReference>
<dbReference type="RefSeq" id="WP_188157459.1">
    <property type="nucleotide sequence ID" value="NZ_CP061280.1"/>
</dbReference>
<name>A0A7H1C4Q4_9PAST</name>
<dbReference type="PANTHER" id="PTHR34980:SF1">
    <property type="entry name" value="INNER MEMBRANE PROTEIN"/>
    <property type="match status" value="1"/>
</dbReference>
<dbReference type="AlphaFoldDB" id="A0A7H1C4Q4"/>
<dbReference type="Pfam" id="PF05656">
    <property type="entry name" value="DUF805"/>
    <property type="match status" value="1"/>
</dbReference>
<dbReference type="Proteomes" id="UP000576260">
    <property type="component" value="Chromosome"/>
</dbReference>
<gene>
    <name evidence="2" type="ORF">ICJ55_04310</name>
</gene>
<organism evidence="2 3">
    <name type="scientific">Mannheimia bovis</name>
    <dbReference type="NCBI Taxonomy" id="2770636"/>
    <lineage>
        <taxon>Bacteria</taxon>
        <taxon>Pseudomonadati</taxon>
        <taxon>Pseudomonadota</taxon>
        <taxon>Gammaproteobacteria</taxon>
        <taxon>Pasteurellales</taxon>
        <taxon>Pasteurellaceae</taxon>
        <taxon>Mannheimia</taxon>
    </lineage>
</organism>
<feature type="transmembrane region" description="Helical" evidence="1">
    <location>
        <begin position="98"/>
        <end position="119"/>
    </location>
</feature>
<dbReference type="InterPro" id="IPR008523">
    <property type="entry name" value="DUF805"/>
</dbReference>
<dbReference type="PANTHER" id="PTHR34980">
    <property type="entry name" value="INNER MEMBRANE PROTEIN-RELATED-RELATED"/>
    <property type="match status" value="1"/>
</dbReference>
<keyword evidence="1" id="KW-0812">Transmembrane</keyword>
<keyword evidence="1" id="KW-0472">Membrane</keyword>
<protein>
    <submittedName>
        <fullName evidence="2">DUF805 domain-containing protein</fullName>
    </submittedName>
</protein>
<reference evidence="2 3" key="1">
    <citation type="submission" date="2020-09" db="EMBL/GenBank/DDBJ databases">
        <title>Mannheimia bovis sp.nov., isolated from a cow.</title>
        <authorList>
            <person name="Li F."/>
        </authorList>
    </citation>
    <scope>NUCLEOTIDE SEQUENCE [LARGE SCALE GENOMIC DNA]</scope>
    <source>
        <strain evidence="2 3">ZY190616</strain>
    </source>
</reference>
<accession>A0A7H1C4Q4</accession>
<evidence type="ECO:0000256" key="1">
    <source>
        <dbReference type="SAM" id="Phobius"/>
    </source>
</evidence>
<keyword evidence="1" id="KW-1133">Transmembrane helix</keyword>
<feature type="transmembrane region" description="Helical" evidence="1">
    <location>
        <begin position="75"/>
        <end position="92"/>
    </location>
</feature>